<dbReference type="InterPro" id="IPR020845">
    <property type="entry name" value="AMP-binding_CS"/>
</dbReference>
<dbReference type="AlphaFoldDB" id="A0A813PVY4"/>
<dbReference type="EC" id="6.2.1.3" evidence="3"/>
<dbReference type="PANTHER" id="PTHR43272">
    <property type="entry name" value="LONG-CHAIN-FATTY-ACID--COA LIGASE"/>
    <property type="match status" value="1"/>
</dbReference>
<dbReference type="PROSITE" id="PS00455">
    <property type="entry name" value="AMP_BINDING"/>
    <property type="match status" value="1"/>
</dbReference>
<evidence type="ECO:0000256" key="3">
    <source>
        <dbReference type="ARBA" id="ARBA00026121"/>
    </source>
</evidence>
<dbReference type="InterPro" id="IPR042099">
    <property type="entry name" value="ANL_N_sf"/>
</dbReference>
<feature type="domain" description="AMP-dependent synthetase/ligase" evidence="4">
    <location>
        <begin position="111"/>
        <end position="497"/>
    </location>
</feature>
<evidence type="ECO:0000313" key="5">
    <source>
        <dbReference type="EMBL" id="CAF0758625.1"/>
    </source>
</evidence>
<dbReference type="SUPFAM" id="SSF56801">
    <property type="entry name" value="Acetyl-CoA synthetase-like"/>
    <property type="match status" value="1"/>
</dbReference>
<dbReference type="Pfam" id="PF00501">
    <property type="entry name" value="AMP-binding"/>
    <property type="match status" value="1"/>
</dbReference>
<evidence type="ECO:0000256" key="2">
    <source>
        <dbReference type="ARBA" id="ARBA00022832"/>
    </source>
</evidence>
<dbReference type="EMBL" id="CAJNOE010000026">
    <property type="protein sequence ID" value="CAF0758625.1"/>
    <property type="molecule type" value="Genomic_DNA"/>
</dbReference>
<keyword evidence="2" id="KW-0443">Lipid metabolism</keyword>
<name>A0A813PVY4_9BILA</name>
<organism evidence="5 6">
    <name type="scientific">Adineta steineri</name>
    <dbReference type="NCBI Taxonomy" id="433720"/>
    <lineage>
        <taxon>Eukaryota</taxon>
        <taxon>Metazoa</taxon>
        <taxon>Spiralia</taxon>
        <taxon>Gnathifera</taxon>
        <taxon>Rotifera</taxon>
        <taxon>Eurotatoria</taxon>
        <taxon>Bdelloidea</taxon>
        <taxon>Adinetida</taxon>
        <taxon>Adinetidae</taxon>
        <taxon>Adineta</taxon>
    </lineage>
</organism>
<accession>A0A813PVY4</accession>
<dbReference type="PANTHER" id="PTHR43272:SF107">
    <property type="entry name" value="LONG-CHAIN-FATTY-ACID--COA LIGASE 5"/>
    <property type="match status" value="1"/>
</dbReference>
<dbReference type="GO" id="GO:0005783">
    <property type="term" value="C:endoplasmic reticulum"/>
    <property type="evidence" value="ECO:0007669"/>
    <property type="project" value="TreeGrafter"/>
</dbReference>
<keyword evidence="2" id="KW-0276">Fatty acid metabolism</keyword>
<dbReference type="GO" id="GO:0016020">
    <property type="term" value="C:membrane"/>
    <property type="evidence" value="ECO:0007669"/>
    <property type="project" value="TreeGrafter"/>
</dbReference>
<gene>
    <name evidence="5" type="ORF">IZO911_LOCUS4579</name>
</gene>
<keyword evidence="1" id="KW-0436">Ligase</keyword>
<evidence type="ECO:0000256" key="1">
    <source>
        <dbReference type="ARBA" id="ARBA00022598"/>
    </source>
</evidence>
<dbReference type="Proteomes" id="UP000663860">
    <property type="component" value="Unassembled WGS sequence"/>
</dbReference>
<reference evidence="5" key="1">
    <citation type="submission" date="2021-02" db="EMBL/GenBank/DDBJ databases">
        <authorList>
            <person name="Nowell W R."/>
        </authorList>
    </citation>
    <scope>NUCLEOTIDE SEQUENCE</scope>
</reference>
<dbReference type="Gene3D" id="3.40.50.12780">
    <property type="entry name" value="N-terminal domain of ligase-like"/>
    <property type="match status" value="1"/>
</dbReference>
<dbReference type="GO" id="GO:0004467">
    <property type="term" value="F:long-chain fatty acid-CoA ligase activity"/>
    <property type="evidence" value="ECO:0007669"/>
    <property type="project" value="UniProtKB-EC"/>
</dbReference>
<evidence type="ECO:0000259" key="4">
    <source>
        <dbReference type="Pfam" id="PF00501"/>
    </source>
</evidence>
<proteinExistence type="predicted"/>
<dbReference type="InterPro" id="IPR000873">
    <property type="entry name" value="AMP-dep_synth/lig_dom"/>
</dbReference>
<protein>
    <recommendedName>
        <fullName evidence="3">long-chain-fatty-acid--CoA ligase</fullName>
        <ecNumber evidence="3">6.2.1.3</ecNumber>
    </recommendedName>
</protein>
<comment type="caution">
    <text evidence="5">The sequence shown here is derived from an EMBL/GenBank/DDBJ whole genome shotgun (WGS) entry which is preliminary data.</text>
</comment>
<evidence type="ECO:0000313" key="6">
    <source>
        <dbReference type="Proteomes" id="UP000663860"/>
    </source>
</evidence>
<sequence length="685" mass="77502">MPSSFSKSNRTLAAVAAGAAVVTYAGNKVYKARTANKYDDGIDVNNQSVEIDPVEHIRRCTFYKDVDIYSYYKTIYPNIKTLGDVIPHGYTLSNNGPCVTNIDLSIKQNPLNWISYSQALEKIRYIGSHLWTNVKLIPNESKVAIISPNRAEYTFVEHACYMYGFIVVALYTSYDSATVLSLLDRTDTDVLVVDSIARIQPYKEKILQNTRIKQILIMDDEVTNTGNERIKTIPSILKTMQQADVRPLPKIDPDDTAAFILTSGTTGEPKLAMLSHTNILASMKGVTDRRQRANLLPHADHLHVSYLPLAHLYERLILILNFIHGSQVAYCPTPEKVFECYQLAKPTGASMVPRILNKAYDTIMTEVNKSKIKRFLISQALHNEKPSLYSRFIFRKIKNLFGGRLEVMVTGSAPITREVLHFFRIALDIPIIEAYGQTESTGSATSTHGIDLACGMVGSPVAAVELKLIDVPGTNYRSDNNQGEVCIRGPVVFKGYYGDEKKTRETIDEGGWLHTGDVGEWTSTGTLRIIDRTKHIFKLNQGEYIAPERLEDVYLRSRWVNQIFVDGIPTESTVVAIVVPDEEYVRQNFKTTATSFEDICKDEKLNEIILNDLKRLAREYKFKYYETISNIHLHSELFSQENGLVTSTLKTRRTAVRQYFQDKIQSLYEGIEKLMKPITELQSKL</sequence>